<keyword evidence="3" id="KW-0472">Membrane</keyword>
<evidence type="ECO:0000313" key="4">
    <source>
        <dbReference type="EMBL" id="KAJ5589128.1"/>
    </source>
</evidence>
<name>A0AAD6DMF4_9EURO</name>
<accession>A0AAD6DMF4</accession>
<keyword evidence="3" id="KW-0812">Transmembrane</keyword>
<proteinExistence type="inferred from homology"/>
<dbReference type="RefSeq" id="XP_056748147.1">
    <property type="nucleotide sequence ID" value="XM_056902860.1"/>
</dbReference>
<dbReference type="InterPro" id="IPR021765">
    <property type="entry name" value="UstYa-like"/>
</dbReference>
<gene>
    <name evidence="4" type="ORF">N7537_011806</name>
</gene>
<reference evidence="4" key="1">
    <citation type="journal article" date="2023" name="IMA Fungus">
        <title>Comparative genomic study of the Penicillium genus elucidates a diverse pangenome and 15 lateral gene transfer events.</title>
        <authorList>
            <person name="Petersen C."/>
            <person name="Sorensen T."/>
            <person name="Nielsen M.R."/>
            <person name="Sondergaard T.E."/>
            <person name="Sorensen J.L."/>
            <person name="Fitzpatrick D.A."/>
            <person name="Frisvad J.C."/>
            <person name="Nielsen K.L."/>
        </authorList>
    </citation>
    <scope>NUCLEOTIDE SEQUENCE</scope>
    <source>
        <strain evidence="4">IBT 12815</strain>
    </source>
</reference>
<dbReference type="GO" id="GO:0043386">
    <property type="term" value="P:mycotoxin biosynthetic process"/>
    <property type="evidence" value="ECO:0007669"/>
    <property type="project" value="InterPro"/>
</dbReference>
<dbReference type="AlphaFoldDB" id="A0AAD6DMF4"/>
<evidence type="ECO:0000256" key="3">
    <source>
        <dbReference type="SAM" id="Phobius"/>
    </source>
</evidence>
<dbReference type="EMBL" id="JAQJAE010000006">
    <property type="protein sequence ID" value="KAJ5589128.1"/>
    <property type="molecule type" value="Genomic_DNA"/>
</dbReference>
<organism evidence="4 5">
    <name type="scientific">Penicillium hordei</name>
    <dbReference type="NCBI Taxonomy" id="40994"/>
    <lineage>
        <taxon>Eukaryota</taxon>
        <taxon>Fungi</taxon>
        <taxon>Dikarya</taxon>
        <taxon>Ascomycota</taxon>
        <taxon>Pezizomycotina</taxon>
        <taxon>Eurotiomycetes</taxon>
        <taxon>Eurotiomycetidae</taxon>
        <taxon>Eurotiales</taxon>
        <taxon>Aspergillaceae</taxon>
        <taxon>Penicillium</taxon>
    </lineage>
</organism>
<dbReference type="PANTHER" id="PTHR33365">
    <property type="entry name" value="YALI0B05434P"/>
    <property type="match status" value="1"/>
</dbReference>
<keyword evidence="3" id="KW-1133">Transmembrane helix</keyword>
<evidence type="ECO:0000256" key="1">
    <source>
        <dbReference type="ARBA" id="ARBA00004685"/>
    </source>
</evidence>
<comment type="similarity">
    <text evidence="2">Belongs to the ustYa family.</text>
</comment>
<reference evidence="4" key="2">
    <citation type="submission" date="2023-01" db="EMBL/GenBank/DDBJ databases">
        <authorList>
            <person name="Petersen C."/>
        </authorList>
    </citation>
    <scope>NUCLEOTIDE SEQUENCE</scope>
    <source>
        <strain evidence="4">IBT 12815</strain>
    </source>
</reference>
<sequence length="256" mass="28822">MDPKEYQPVEQVDANPEAGFELEEQAPFLSPSQGSGKLTNVPARWPWILSTAVLFVIATILLFWNQPQCSFGKESYEAGFTTDLAAAFPVIELHKVQFTGGLHWDENGTLVRNSLPNGEEWVGSPTPELDARWDHVVDAAGIDVSGKEADMVRGTTRQRPTGEYITGLDVFHQLHCLNKLRQSLYPDYYHDPDGPLIKSLHIVYSPSADRWSPDFERQHTCRNFQKLLDWSLVRLNPDTDEFTRSGNGHHSSGHGH</sequence>
<evidence type="ECO:0000313" key="5">
    <source>
        <dbReference type="Proteomes" id="UP001213799"/>
    </source>
</evidence>
<keyword evidence="5" id="KW-1185">Reference proteome</keyword>
<dbReference type="Proteomes" id="UP001213799">
    <property type="component" value="Unassembled WGS sequence"/>
</dbReference>
<comment type="pathway">
    <text evidence="1">Mycotoxin biosynthesis.</text>
</comment>
<evidence type="ECO:0000256" key="2">
    <source>
        <dbReference type="ARBA" id="ARBA00035112"/>
    </source>
</evidence>
<protein>
    <submittedName>
        <fullName evidence="4">Uncharacterized protein</fullName>
    </submittedName>
</protein>
<feature type="transmembrane region" description="Helical" evidence="3">
    <location>
        <begin position="45"/>
        <end position="64"/>
    </location>
</feature>
<dbReference type="GeneID" id="81593102"/>
<dbReference type="Pfam" id="PF11807">
    <property type="entry name" value="UstYa"/>
    <property type="match status" value="1"/>
</dbReference>
<dbReference type="PANTHER" id="PTHR33365:SF4">
    <property type="entry name" value="CYCLOCHLOROTINE BIOSYNTHESIS PROTEIN O"/>
    <property type="match status" value="1"/>
</dbReference>
<comment type="caution">
    <text evidence="4">The sequence shown here is derived from an EMBL/GenBank/DDBJ whole genome shotgun (WGS) entry which is preliminary data.</text>
</comment>